<name>A0A9Q5HVI8_SANBA</name>
<evidence type="ECO:0000256" key="7">
    <source>
        <dbReference type="ARBA" id="ARBA00023125"/>
    </source>
</evidence>
<reference evidence="12" key="1">
    <citation type="submission" date="2016-06" db="EMBL/GenBank/DDBJ databases">
        <title>Draft Genome sequence of the fungus Inonotus baumii.</title>
        <authorList>
            <person name="Zhu H."/>
            <person name="Lin W."/>
        </authorList>
    </citation>
    <scope>NUCLEOTIDE SEQUENCE</scope>
    <source>
        <strain evidence="12">821</strain>
    </source>
</reference>
<dbReference type="Pfam" id="PF02765">
    <property type="entry name" value="POT1"/>
    <property type="match status" value="1"/>
</dbReference>
<evidence type="ECO:0000256" key="4">
    <source>
        <dbReference type="ARBA" id="ARBA00015253"/>
    </source>
</evidence>
<evidence type="ECO:0000259" key="11">
    <source>
        <dbReference type="Pfam" id="PF16686"/>
    </source>
</evidence>
<keyword evidence="7" id="KW-0238">DNA-binding</keyword>
<dbReference type="GO" id="GO:0000783">
    <property type="term" value="C:nuclear telomere cap complex"/>
    <property type="evidence" value="ECO:0007669"/>
    <property type="project" value="TreeGrafter"/>
</dbReference>
<feature type="region of interest" description="Disordered" evidence="9">
    <location>
        <begin position="254"/>
        <end position="336"/>
    </location>
</feature>
<keyword evidence="5" id="KW-0158">Chromosome</keyword>
<evidence type="ECO:0000256" key="2">
    <source>
        <dbReference type="ARBA" id="ARBA00004574"/>
    </source>
</evidence>
<feature type="region of interest" description="Disordered" evidence="9">
    <location>
        <begin position="180"/>
        <end position="239"/>
    </location>
</feature>
<dbReference type="OrthoDB" id="2186770at2759"/>
<keyword evidence="8" id="KW-0539">Nucleus</keyword>
<dbReference type="Pfam" id="PF16686">
    <property type="entry name" value="POT1PC"/>
    <property type="match status" value="1"/>
</dbReference>
<evidence type="ECO:0000256" key="1">
    <source>
        <dbReference type="ARBA" id="ARBA00004123"/>
    </source>
</evidence>
<dbReference type="PANTHER" id="PTHR14513">
    <property type="entry name" value="PROTECTION OF TELOMERES 1"/>
    <property type="match status" value="1"/>
</dbReference>
<feature type="compositionally biased region" description="Basic and acidic residues" evidence="9">
    <location>
        <begin position="291"/>
        <end position="307"/>
    </location>
</feature>
<keyword evidence="13" id="KW-1185">Reference proteome</keyword>
<evidence type="ECO:0000256" key="5">
    <source>
        <dbReference type="ARBA" id="ARBA00022454"/>
    </source>
</evidence>
<dbReference type="InterPro" id="IPR028389">
    <property type="entry name" value="POT1"/>
</dbReference>
<feature type="domain" description="Telomeric single stranded DNA binding POT1/Cdc13" evidence="10">
    <location>
        <begin position="364"/>
        <end position="471"/>
    </location>
</feature>
<dbReference type="GO" id="GO:0098505">
    <property type="term" value="F:G-rich strand telomeric DNA binding"/>
    <property type="evidence" value="ECO:0007669"/>
    <property type="project" value="TreeGrafter"/>
</dbReference>
<dbReference type="InterPro" id="IPR012340">
    <property type="entry name" value="NA-bd_OB-fold"/>
</dbReference>
<evidence type="ECO:0000256" key="8">
    <source>
        <dbReference type="ARBA" id="ARBA00023242"/>
    </source>
</evidence>
<dbReference type="InterPro" id="IPR011564">
    <property type="entry name" value="Telomer_end-bd_POT1/Cdc13"/>
</dbReference>
<dbReference type="GO" id="GO:0010521">
    <property type="term" value="F:telomerase inhibitor activity"/>
    <property type="evidence" value="ECO:0007669"/>
    <property type="project" value="TreeGrafter"/>
</dbReference>
<evidence type="ECO:0000313" key="13">
    <source>
        <dbReference type="Proteomes" id="UP000757232"/>
    </source>
</evidence>
<protein>
    <recommendedName>
        <fullName evidence="4">Protection of telomeres protein 1</fullName>
    </recommendedName>
</protein>
<comment type="subcellular location">
    <subcellularLocation>
        <location evidence="2">Chromosome</location>
        <location evidence="2">Telomere</location>
    </subcellularLocation>
    <subcellularLocation>
        <location evidence="1">Nucleus</location>
    </subcellularLocation>
</comment>
<comment type="similarity">
    <text evidence="3">Belongs to the telombin family.</text>
</comment>
<dbReference type="GO" id="GO:0016233">
    <property type="term" value="P:telomere capping"/>
    <property type="evidence" value="ECO:0007669"/>
    <property type="project" value="TreeGrafter"/>
</dbReference>
<evidence type="ECO:0000259" key="10">
    <source>
        <dbReference type="Pfam" id="PF02765"/>
    </source>
</evidence>
<evidence type="ECO:0000256" key="9">
    <source>
        <dbReference type="SAM" id="MobiDB-lite"/>
    </source>
</evidence>
<sequence>MVARSMVQAGSGGPVGQTQISAIEYFDDQSREVQWSDIERVVENESENLELGWISGVVFMVFASKQKSEAQIKTQDGHAMIQLKISISASDYYRFQFVIGQFVKISLRGARAIKTKAGTSVPGYMHFHLVFHDGATIQFVDRRNVDESTVIDSWQGAVHCAASTHTHDENEQQDEDWFLSSQDTSSDRRCTPTRADSLQAPSSSSHSSPFPETPRRVDGSVPSESSITISNGNGDNEDLAMDVDVQNLNQNTINLAEKRPVHTDDSDDESVTGPGQRAKKPKKRDTRHYRLREIAAESGSDSREAKSTKGPRLSAREKKKRRRELARQTEQATPEIAKRNPALDLIAGLTTGSCAYPPLESLRVNNFINVIGVVADIGLPARTRAGDFSLTVTLVDPSRFQGGTGFKVTCFMKPGFEHLLPTSLKGHTLLLRNVKTTEWHSNVNGTLYPDKLRWVGYNPDTGKLYYPDAVTDVPQSSYGPAFSASYQPMEAEIQYLAQLGDWWQAIKEEQESGAIHVADYSRRRLEHRLIGSCDVDQFFNATVEILKIEEVERGQTMLFFSDYTPHPQRSTEGYYGQWAVHASTDRIDPALLDSIKPATYWSIKNMRLKISSLGYVEADLYAARLHEVEDENDLHLCELLKRKQAYLKDNPQNPEQIEVSECVISDILTTGHYNIIAELIYKAKPRDAVTDLYMTDYTDNPNLSSFKPERLRAQLNESPLTVLQITAWDGHELVRDMEIGGVYSFSDVRIKDHHESGLRGNLKFADKRITRMNVKKTDNEAVLALLQRKRDFVTSGIIERRTSAPLSKTRKDEAPIMTSQTIKSRHTDQPKSSIREIVSTQKCPNKFRLIAHITDFFPIDMVDFTIRWCTSCNTKIPDERNACVKCEDFMAEHVKWAFDFYFVLGDEEGETLLVNVGSEAKYFLLGLKPCDLRENNDALLAVKRRLRGCLGNLVEVHEAAKRGDDIEPELGPYFDLAIKSWEVRDGDERRVLYALTGCEAVDTPT</sequence>
<comment type="caution">
    <text evidence="12">The sequence shown here is derived from an EMBL/GenBank/DDBJ whole genome shotgun (WGS) entry which is preliminary data.</text>
</comment>
<dbReference type="EMBL" id="LNZH02000199">
    <property type="protein sequence ID" value="OCB86706.1"/>
    <property type="molecule type" value="Genomic_DNA"/>
</dbReference>
<keyword evidence="6" id="KW-0779">Telomere</keyword>
<feature type="domain" description="Protection of telomeres protein 1 ssDNA-binding" evidence="11">
    <location>
        <begin position="665"/>
        <end position="792"/>
    </location>
</feature>
<gene>
    <name evidence="12" type="ORF">A7U60_g6165</name>
</gene>
<dbReference type="GO" id="GO:0032210">
    <property type="term" value="P:regulation of telomere maintenance via telomerase"/>
    <property type="evidence" value="ECO:0007669"/>
    <property type="project" value="TreeGrafter"/>
</dbReference>
<dbReference type="Proteomes" id="UP000757232">
    <property type="component" value="Unassembled WGS sequence"/>
</dbReference>
<feature type="compositionally biased region" description="Basic residues" evidence="9">
    <location>
        <begin position="277"/>
        <end position="290"/>
    </location>
</feature>
<dbReference type="SUPFAM" id="SSF50249">
    <property type="entry name" value="Nucleic acid-binding proteins"/>
    <property type="match status" value="1"/>
</dbReference>
<evidence type="ECO:0000256" key="3">
    <source>
        <dbReference type="ARBA" id="ARBA00008442"/>
    </source>
</evidence>
<organism evidence="12 13">
    <name type="scientific">Sanghuangporus baumii</name>
    <name type="common">Phellinus baumii</name>
    <dbReference type="NCBI Taxonomy" id="108892"/>
    <lineage>
        <taxon>Eukaryota</taxon>
        <taxon>Fungi</taxon>
        <taxon>Dikarya</taxon>
        <taxon>Basidiomycota</taxon>
        <taxon>Agaricomycotina</taxon>
        <taxon>Agaricomycetes</taxon>
        <taxon>Hymenochaetales</taxon>
        <taxon>Hymenochaetaceae</taxon>
        <taxon>Sanghuangporus</taxon>
    </lineage>
</organism>
<dbReference type="Gene3D" id="2.40.50.140">
    <property type="entry name" value="Nucleic acid-binding proteins"/>
    <property type="match status" value="3"/>
</dbReference>
<evidence type="ECO:0000256" key="6">
    <source>
        <dbReference type="ARBA" id="ARBA00022895"/>
    </source>
</evidence>
<dbReference type="AlphaFoldDB" id="A0A9Q5HVI8"/>
<proteinExistence type="inferred from homology"/>
<accession>A0A9Q5HVI8</accession>
<evidence type="ECO:0000313" key="12">
    <source>
        <dbReference type="EMBL" id="OCB86706.1"/>
    </source>
</evidence>
<feature type="compositionally biased region" description="Polar residues" evidence="9">
    <location>
        <begin position="222"/>
        <end position="234"/>
    </location>
</feature>
<dbReference type="InterPro" id="IPR032042">
    <property type="entry name" value="POT1PC"/>
</dbReference>
<dbReference type="PANTHER" id="PTHR14513:SF0">
    <property type="entry name" value="PROTECTION OF TELOMERES PROTEIN 1"/>
    <property type="match status" value="1"/>
</dbReference>